<proteinExistence type="predicted"/>
<dbReference type="Pfam" id="PF13540">
    <property type="entry name" value="RCC1_2"/>
    <property type="match status" value="1"/>
</dbReference>
<dbReference type="InterPro" id="IPR009091">
    <property type="entry name" value="RCC1/BLIP-II"/>
</dbReference>
<keyword evidence="1" id="KW-0677">Repeat</keyword>
<feature type="region of interest" description="Disordered" evidence="5">
    <location>
        <begin position="1159"/>
        <end position="1343"/>
    </location>
</feature>
<dbReference type="CDD" id="cd18500">
    <property type="entry name" value="BACK_IBtk"/>
    <property type="match status" value="1"/>
</dbReference>
<protein>
    <recommendedName>
        <fullName evidence="6">BTB domain-containing protein</fullName>
    </recommendedName>
</protein>
<dbReference type="Proteomes" id="UP001234581">
    <property type="component" value="Unassembled WGS sequence"/>
</dbReference>
<feature type="compositionally biased region" description="Basic and acidic residues" evidence="5">
    <location>
        <begin position="1286"/>
        <end position="1298"/>
    </location>
</feature>
<feature type="compositionally biased region" description="Low complexity" evidence="5">
    <location>
        <begin position="45"/>
        <end position="54"/>
    </location>
</feature>
<dbReference type="InterPro" id="IPR000210">
    <property type="entry name" value="BTB/POZ_dom"/>
</dbReference>
<evidence type="ECO:0000259" key="6">
    <source>
        <dbReference type="PROSITE" id="PS50097"/>
    </source>
</evidence>
<dbReference type="SMART" id="SM00248">
    <property type="entry name" value="ANK"/>
    <property type="match status" value="2"/>
</dbReference>
<dbReference type="InterPro" id="IPR051625">
    <property type="entry name" value="Signaling_Regulatory_Domain"/>
</dbReference>
<evidence type="ECO:0000313" key="7">
    <source>
        <dbReference type="EMBL" id="KAJ8659196.1"/>
    </source>
</evidence>
<dbReference type="Gene3D" id="1.25.40.20">
    <property type="entry name" value="Ankyrin repeat-containing domain"/>
    <property type="match status" value="1"/>
</dbReference>
<dbReference type="InterPro" id="IPR002110">
    <property type="entry name" value="Ankyrin_rpt"/>
</dbReference>
<gene>
    <name evidence="7" type="ORF">O0I10_005235</name>
</gene>
<evidence type="ECO:0000256" key="1">
    <source>
        <dbReference type="ARBA" id="ARBA00022737"/>
    </source>
</evidence>
<comment type="caution">
    <text evidence="7">The sequence shown here is derived from an EMBL/GenBank/DDBJ whole genome shotgun (WGS) entry which is preliminary data.</text>
</comment>
<accession>A0AAD7XZW7</accession>
<dbReference type="InterPro" id="IPR000408">
    <property type="entry name" value="Reg_chr_condens"/>
</dbReference>
<dbReference type="PANTHER" id="PTHR22872">
    <property type="entry name" value="BTK-BINDING PROTEIN-RELATED"/>
    <property type="match status" value="1"/>
</dbReference>
<feature type="coiled-coil region" evidence="4">
    <location>
        <begin position="613"/>
        <end position="644"/>
    </location>
</feature>
<dbReference type="Pfam" id="PF12796">
    <property type="entry name" value="Ank_2"/>
    <property type="match status" value="1"/>
</dbReference>
<dbReference type="PROSITE" id="PS50012">
    <property type="entry name" value="RCC1_3"/>
    <property type="match status" value="3"/>
</dbReference>
<feature type="region of interest" description="Disordered" evidence="5">
    <location>
        <begin position="41"/>
        <end position="64"/>
    </location>
</feature>
<dbReference type="Pfam" id="PF00651">
    <property type="entry name" value="BTB"/>
    <property type="match status" value="2"/>
</dbReference>
<dbReference type="EMBL" id="JARTCD010000020">
    <property type="protein sequence ID" value="KAJ8659196.1"/>
    <property type="molecule type" value="Genomic_DNA"/>
</dbReference>
<feature type="region of interest" description="Disordered" evidence="5">
    <location>
        <begin position="1076"/>
        <end position="1135"/>
    </location>
</feature>
<dbReference type="SUPFAM" id="SSF48403">
    <property type="entry name" value="Ankyrin repeat"/>
    <property type="match status" value="1"/>
</dbReference>
<evidence type="ECO:0000256" key="2">
    <source>
        <dbReference type="PROSITE-ProRule" id="PRU00023"/>
    </source>
</evidence>
<evidence type="ECO:0000256" key="3">
    <source>
        <dbReference type="PROSITE-ProRule" id="PRU00235"/>
    </source>
</evidence>
<name>A0AAD7XZW7_9FUNG</name>
<dbReference type="SUPFAM" id="SSF54695">
    <property type="entry name" value="POZ domain"/>
    <property type="match status" value="2"/>
</dbReference>
<dbReference type="Gene3D" id="2.130.10.30">
    <property type="entry name" value="Regulator of chromosome condensation 1/beta-lactamase-inhibitor protein II"/>
    <property type="match status" value="1"/>
</dbReference>
<dbReference type="PROSITE" id="PS50097">
    <property type="entry name" value="BTB"/>
    <property type="match status" value="1"/>
</dbReference>
<evidence type="ECO:0000256" key="5">
    <source>
        <dbReference type="SAM" id="MobiDB-lite"/>
    </source>
</evidence>
<dbReference type="PANTHER" id="PTHR22872:SF2">
    <property type="entry name" value="INHIBITOR OF BRUTON TYROSINE KINASE"/>
    <property type="match status" value="1"/>
</dbReference>
<dbReference type="SMART" id="SM00225">
    <property type="entry name" value="BTB"/>
    <property type="match status" value="2"/>
</dbReference>
<dbReference type="Gene3D" id="3.30.710.10">
    <property type="entry name" value="Potassium Channel Kv1.1, Chain A"/>
    <property type="match status" value="2"/>
</dbReference>
<feature type="repeat" description="RCC1" evidence="3">
    <location>
        <begin position="270"/>
        <end position="320"/>
    </location>
</feature>
<dbReference type="InterPro" id="IPR011333">
    <property type="entry name" value="SKP1/BTB/POZ_sf"/>
</dbReference>
<dbReference type="SUPFAM" id="SSF50985">
    <property type="entry name" value="RCC1/BLIP-II"/>
    <property type="match status" value="1"/>
</dbReference>
<keyword evidence="4" id="KW-0175">Coiled coil</keyword>
<keyword evidence="2" id="KW-0040">ANK repeat</keyword>
<evidence type="ECO:0000313" key="8">
    <source>
        <dbReference type="Proteomes" id="UP001234581"/>
    </source>
</evidence>
<dbReference type="PRINTS" id="PR00633">
    <property type="entry name" value="RCCNDNSATION"/>
</dbReference>
<dbReference type="PROSITE" id="PS50088">
    <property type="entry name" value="ANK_REPEAT"/>
    <property type="match status" value="1"/>
</dbReference>
<dbReference type="InterPro" id="IPR036770">
    <property type="entry name" value="Ankyrin_rpt-contain_sf"/>
</dbReference>
<feature type="compositionally biased region" description="Polar residues" evidence="5">
    <location>
        <begin position="1238"/>
        <end position="1250"/>
    </location>
</feature>
<feature type="repeat" description="ANK" evidence="2">
    <location>
        <begin position="113"/>
        <end position="146"/>
    </location>
</feature>
<feature type="compositionally biased region" description="Low complexity" evidence="5">
    <location>
        <begin position="1328"/>
        <end position="1343"/>
    </location>
</feature>
<feature type="compositionally biased region" description="Basic residues" evidence="5">
    <location>
        <begin position="55"/>
        <end position="64"/>
    </location>
</feature>
<evidence type="ECO:0000256" key="4">
    <source>
        <dbReference type="SAM" id="Coils"/>
    </source>
</evidence>
<dbReference type="GeneID" id="83212648"/>
<organism evidence="7 8">
    <name type="scientific">Lichtheimia ornata</name>
    <dbReference type="NCBI Taxonomy" id="688661"/>
    <lineage>
        <taxon>Eukaryota</taxon>
        <taxon>Fungi</taxon>
        <taxon>Fungi incertae sedis</taxon>
        <taxon>Mucoromycota</taxon>
        <taxon>Mucoromycotina</taxon>
        <taxon>Mucoromycetes</taxon>
        <taxon>Mucorales</taxon>
        <taxon>Lichtheimiaceae</taxon>
        <taxon>Lichtheimia</taxon>
    </lineage>
</organism>
<feature type="repeat" description="RCC1" evidence="3">
    <location>
        <begin position="204"/>
        <end position="267"/>
    </location>
</feature>
<feature type="repeat" description="RCC1" evidence="3">
    <location>
        <begin position="321"/>
        <end position="375"/>
    </location>
</feature>
<dbReference type="Pfam" id="PF00415">
    <property type="entry name" value="RCC1"/>
    <property type="match status" value="1"/>
</dbReference>
<feature type="domain" description="BTB" evidence="6">
    <location>
        <begin position="686"/>
        <end position="767"/>
    </location>
</feature>
<keyword evidence="8" id="KW-1185">Reference proteome</keyword>
<sequence>MVNIFKLVKDNNVDQIREYTQATSTGIATRPSPTITTTLIQDRPQQQQQPQPNNSKHHHHHHHKLLQRQVNLNKRSIRGRTALHCAASWNRIAITKLLLDCPWVNINIQDRENGWTALHRACYTGNVEIALMLLQHPDIDLNIKDYEGIRPLELLTVSLGNMKRLERNLLHDNDNSTTTRDEADDDLHDSILRSNKEPILSGGTDLYTWGSNTNYVLGHPDSESRTFPERVSLQLESQHIPHIMRRPSVLIERVHMSKYHTAVLTSEPRNNLLLCGFGHGGRLGNGKKEDTQLIPTPLQWPERITAVALGRDHTIAITENGNVITFGSNENGQLGYESDEKYQLFPRKVQSPLLKKLAIIGAAASSVHSVVYTAYEVFTFGYNQGQLGYHASGDDLRQVLPRKVAFSTRIKDVKANDHATAVLFETHEISLLCNYGQQRIILPTDRFPSSIQVHHSAAHYPVRLITGVDDYLGAISNNGEVYVWTCKGNTGGGSRQQQLDKNRVKAKHVTISSPKRVWLLKKPYLSATDASLGHHGALIVSTLCGQVFVGKAGKDGQYKFNIIPNLQRCIRVCASPSGAFSGIRSEVEVDDITTTPSTLISDIKTSLPHIIAAERLDRDIKRITNEYNQKVDDLMRRVDDSSDEVDKDTNAMERQKAHDLFEDELRNAVDSAWEYAEQLAVRDTTLDAVIVLSGDGNRKLYCHQCILACRSRFFSRLFETSGNFHHPALSIARHDKRIEIRLMKDYSMAAFHLLFDYLYTDVYMHPMSAYYNTPNLARCSNNSASPAVVGKDLAALASLFELDELHDSAIHSFSNVPRPTLTLDLLRLFEEEGKGGSQPNVCLDLKDGEKVLCHEMIIRQRCGFFGALFEPGSIWMQSRRQQQTSYLHVNMTHVSKEVAVPFLRYLYGDLDEMQLFGDICKETADAMMRFLVEVLCLADELLLDRLKSICERALLRFIGLRSVPSLLEASDIFMADALKHACLQFITANVDVLMATGMMDHLESKLIRDIEKHVRSCQADEMPFIRQANMIEPAATTRQDEYDPEFSDSLYTQSLEDQPIISNYAETLVTIMPEIATSSTSKSDDDVDGGVFRMDEEDQQHSPPPPIKEQRKKKQPSQREKKGKRVALEVSTAEVGTSRPGWAIASDSVENKRSLREIMEEQPDLSSTPPSSLGKSPPVYIPKKLSQKERRKLQQQQQQQEMAAALASSPKPVWGKVVAPLTTPPPESLSCFPAMNEPTPSSGDATSVNETAAAAVGEETSPNDGTSKGMKIYISKEELMQQTERPGSRDQDSSKDETLFDPIRSLGPSFSLAPIRRQRGNSKTSHWSNQQGGESSSSSFQAIQKQQELEDLWIKGKQSRKSLIRIQSEERAIESLKQFYVQTLDALSGEWVDVHRLDE</sequence>
<dbReference type="RefSeq" id="XP_058344109.1">
    <property type="nucleotide sequence ID" value="XM_058485282.1"/>
</dbReference>
<dbReference type="CDD" id="cd18186">
    <property type="entry name" value="BTB_POZ_ZBTB_KLHL-like"/>
    <property type="match status" value="1"/>
</dbReference>
<feature type="compositionally biased region" description="Basic residues" evidence="5">
    <location>
        <begin position="1110"/>
        <end position="1125"/>
    </location>
</feature>
<reference evidence="7 8" key="1">
    <citation type="submission" date="2023-03" db="EMBL/GenBank/DDBJ databases">
        <title>Genome sequence of Lichtheimia ornata CBS 291.66.</title>
        <authorList>
            <person name="Mohabir J.T."/>
            <person name="Shea T.P."/>
            <person name="Kurbessoian T."/>
            <person name="Berby B."/>
            <person name="Fontaine J."/>
            <person name="Livny J."/>
            <person name="Gnirke A."/>
            <person name="Stajich J.E."/>
            <person name="Cuomo C.A."/>
        </authorList>
    </citation>
    <scope>NUCLEOTIDE SEQUENCE [LARGE SCALE GENOMIC DNA]</scope>
    <source>
        <strain evidence="7">CBS 291.66</strain>
    </source>
</reference>
<feature type="compositionally biased region" description="Polar residues" evidence="5">
    <location>
        <begin position="1164"/>
        <end position="1174"/>
    </location>
</feature>
<dbReference type="PROSITE" id="PS50297">
    <property type="entry name" value="ANK_REP_REGION"/>
    <property type="match status" value="1"/>
</dbReference>